<organism evidence="2 3">
    <name type="scientific">Dunaliella salina</name>
    <name type="common">Green alga</name>
    <name type="synonym">Protococcus salinus</name>
    <dbReference type="NCBI Taxonomy" id="3046"/>
    <lineage>
        <taxon>Eukaryota</taxon>
        <taxon>Viridiplantae</taxon>
        <taxon>Chlorophyta</taxon>
        <taxon>core chlorophytes</taxon>
        <taxon>Chlorophyceae</taxon>
        <taxon>CS clade</taxon>
        <taxon>Chlamydomonadales</taxon>
        <taxon>Dunaliellaceae</taxon>
        <taxon>Dunaliella</taxon>
    </lineage>
</organism>
<reference evidence="2" key="1">
    <citation type="submission" date="2017-08" db="EMBL/GenBank/DDBJ databases">
        <authorList>
            <person name="Polle J.E."/>
            <person name="Barry K."/>
            <person name="Cushman J."/>
            <person name="Schmutz J."/>
            <person name="Tran D."/>
            <person name="Hathwaick L.T."/>
            <person name="Yim W.C."/>
            <person name="Jenkins J."/>
            <person name="Mckie-Krisberg Z.M."/>
            <person name="Prochnik S."/>
            <person name="Lindquist E."/>
            <person name="Dockter R.B."/>
            <person name="Adam C."/>
            <person name="Molina H."/>
            <person name="Bunkerborg J."/>
            <person name="Jin E."/>
            <person name="Buchheim M."/>
            <person name="Magnuson J."/>
        </authorList>
    </citation>
    <scope>NUCLEOTIDE SEQUENCE</scope>
    <source>
        <strain evidence="2">CCAP 19/18</strain>
    </source>
</reference>
<dbReference type="Proteomes" id="UP000815325">
    <property type="component" value="Unassembled WGS sequence"/>
</dbReference>
<protein>
    <submittedName>
        <fullName evidence="2">Uncharacterized protein</fullName>
    </submittedName>
</protein>
<gene>
    <name evidence="2" type="ORF">DUNSADRAFT_14917</name>
</gene>
<evidence type="ECO:0000313" key="2">
    <source>
        <dbReference type="EMBL" id="KAF5830187.1"/>
    </source>
</evidence>
<feature type="compositionally biased region" description="Polar residues" evidence="1">
    <location>
        <begin position="580"/>
        <end position="601"/>
    </location>
</feature>
<feature type="compositionally biased region" description="Low complexity" evidence="1">
    <location>
        <begin position="602"/>
        <end position="611"/>
    </location>
</feature>
<proteinExistence type="predicted"/>
<evidence type="ECO:0000256" key="1">
    <source>
        <dbReference type="SAM" id="MobiDB-lite"/>
    </source>
</evidence>
<comment type="caution">
    <text evidence="2">The sequence shown here is derived from an EMBL/GenBank/DDBJ whole genome shotgun (WGS) entry which is preliminary data.</text>
</comment>
<name>A0ABQ7G6H3_DUNSA</name>
<dbReference type="EMBL" id="MU070070">
    <property type="protein sequence ID" value="KAF5830187.1"/>
    <property type="molecule type" value="Genomic_DNA"/>
</dbReference>
<feature type="compositionally biased region" description="Polar residues" evidence="1">
    <location>
        <begin position="61"/>
        <end position="87"/>
    </location>
</feature>
<accession>A0ABQ7G6H3</accession>
<keyword evidence="3" id="KW-1185">Reference proteome</keyword>
<feature type="region of interest" description="Disordered" evidence="1">
    <location>
        <begin position="574"/>
        <end position="615"/>
    </location>
</feature>
<sequence>MERLLSHSSASCSSPLPSSPYNTAQQRLQQQQQQQQQQPSKRREVARRKRFAAVPFATALKETSSTPQEGLDRSSSAKALSNRSPAPSTAKERTARGASSLQAPNHPPGPKLQPLDMAYMQNVYQESWLYQSGTNPEWVQLNKHILSRLKKYNSIEQVQKLVDIELPSMSGITVAQVMLKAAIQGRMPLSSAEQSAVAALLQHVRVDLFLASPEQLAQLAHGLCFGQVALPESWLKEYSKVVLSKLALMNTYQLGFVTHALGRQGYVPDEFWLSYFASHTAPKLARMRPRELSNTLWAVAQWRVDLGEWARAANEAAWVLAAFASLTYMPEQSSMAAYVECMQPKLSAASPSELAIALKALARLHFLPTRAWLNDWVAAARRQVRGFQAEETANALACFATWKVKPPRDFTQDLFELTVAQARQGAFPPYFAARMLCALATLRLAPPRQVLRQLLQVLGSESLVVQNEQVGVKHSGKVGSVEGPEAAADPRVGGSSDLDHRLMAAALANAFAALPCLLRCYDPQQLASLAASAAGSVAVVQGDDIMDGSDKGSAGDPGGGALSSAAASAVAAGAVHGDGESSNAPAESNIGDSTAANTGGMSSSTNSTSSSDESKNLAGATTMLLPPSVVGPMLGVLSRRLHLLQGHHLCSVLLALVRLKLYPGRGFLMSHVSAVAGQLPHMASNEKRRLSAYYAELSGQ</sequence>
<feature type="compositionally biased region" description="Low complexity" evidence="1">
    <location>
        <begin position="1"/>
        <end position="38"/>
    </location>
</feature>
<evidence type="ECO:0000313" key="3">
    <source>
        <dbReference type="Proteomes" id="UP000815325"/>
    </source>
</evidence>
<feature type="region of interest" description="Disordered" evidence="1">
    <location>
        <begin position="1"/>
        <end position="114"/>
    </location>
</feature>